<feature type="compositionally biased region" description="Basic and acidic residues" evidence="1">
    <location>
        <begin position="64"/>
        <end position="79"/>
    </location>
</feature>
<feature type="compositionally biased region" description="Basic and acidic residues" evidence="1">
    <location>
        <begin position="9"/>
        <end position="23"/>
    </location>
</feature>
<evidence type="ECO:0000313" key="3">
    <source>
        <dbReference type="Proteomes" id="UP000007755"/>
    </source>
</evidence>
<gene>
    <name evidence="2" type="ORF">G5I_10025</name>
</gene>
<accession>F4WVS4</accession>
<dbReference type="InParanoid" id="F4WVS4"/>
<evidence type="ECO:0000256" key="1">
    <source>
        <dbReference type="SAM" id="MobiDB-lite"/>
    </source>
</evidence>
<feature type="region of interest" description="Disordered" evidence="1">
    <location>
        <begin position="1"/>
        <end position="23"/>
    </location>
</feature>
<proteinExistence type="predicted"/>
<dbReference type="EMBL" id="GL888394">
    <property type="protein sequence ID" value="EGI61694.1"/>
    <property type="molecule type" value="Genomic_DNA"/>
</dbReference>
<sequence>MTEEEGEEGEGRPGGRAREIGRLVIPDRETTAFGYLLNYYDRMQRRGTTIHRRISRALNCGAQRETRTNGREKRGVQEAKEDEEEEEERSESNRECSAASEG</sequence>
<reference evidence="2" key="1">
    <citation type="submission" date="2011-02" db="EMBL/GenBank/DDBJ databases">
        <title>The genome of the leaf-cutting ant Acromyrmex echinatior suggests key adaptations to social evolution and fungus farming.</title>
        <authorList>
            <person name="Nygaard S."/>
            <person name="Zhang G."/>
        </authorList>
    </citation>
    <scope>NUCLEOTIDE SEQUENCE</scope>
</reference>
<feature type="region of interest" description="Disordered" evidence="1">
    <location>
        <begin position="61"/>
        <end position="102"/>
    </location>
</feature>
<evidence type="ECO:0000313" key="2">
    <source>
        <dbReference type="EMBL" id="EGI61694.1"/>
    </source>
</evidence>
<keyword evidence="3" id="KW-1185">Reference proteome</keyword>
<dbReference type="AlphaFoldDB" id="F4WVS4"/>
<name>F4WVS4_ACREC</name>
<protein>
    <submittedName>
        <fullName evidence="2">Uncharacterized protein</fullName>
    </submittedName>
</protein>
<feature type="compositionally biased region" description="Acidic residues" evidence="1">
    <location>
        <begin position="80"/>
        <end position="89"/>
    </location>
</feature>
<dbReference type="Proteomes" id="UP000007755">
    <property type="component" value="Unassembled WGS sequence"/>
</dbReference>
<organism evidence="3">
    <name type="scientific">Acromyrmex echinatior</name>
    <name type="common">Panamanian leafcutter ant</name>
    <name type="synonym">Acromyrmex octospinosus echinatior</name>
    <dbReference type="NCBI Taxonomy" id="103372"/>
    <lineage>
        <taxon>Eukaryota</taxon>
        <taxon>Metazoa</taxon>
        <taxon>Ecdysozoa</taxon>
        <taxon>Arthropoda</taxon>
        <taxon>Hexapoda</taxon>
        <taxon>Insecta</taxon>
        <taxon>Pterygota</taxon>
        <taxon>Neoptera</taxon>
        <taxon>Endopterygota</taxon>
        <taxon>Hymenoptera</taxon>
        <taxon>Apocrita</taxon>
        <taxon>Aculeata</taxon>
        <taxon>Formicoidea</taxon>
        <taxon>Formicidae</taxon>
        <taxon>Myrmicinae</taxon>
        <taxon>Acromyrmex</taxon>
    </lineage>
</organism>